<dbReference type="EMBL" id="JACEFO010001770">
    <property type="protein sequence ID" value="KAF8705014.1"/>
    <property type="molecule type" value="Genomic_DNA"/>
</dbReference>
<proteinExistence type="predicted"/>
<feature type="region of interest" description="Disordered" evidence="1">
    <location>
        <begin position="1"/>
        <end position="20"/>
    </location>
</feature>
<evidence type="ECO:0000256" key="2">
    <source>
        <dbReference type="SAM" id="Phobius"/>
    </source>
</evidence>
<sequence>MINRDENCRNKSKETKTSSVRRHRTLPALYILKVALPWHLLVPLSSSASSRFRKGREDKMAAATAGSNGAAGEVDEAAAFGRGLLGGLAAASTAIALAMTEPPPWLDRNAYLVAISGAFFAGMAQVCASSCLARRSRGTHDGCFAAPPPWLAAPLDELINFICRIVLNMSPSSSPTSAGGHHHDIHQRYRGTEAHGVFAMLGRFLGLA</sequence>
<evidence type="ECO:0000313" key="3">
    <source>
        <dbReference type="EMBL" id="KAF8705014.1"/>
    </source>
</evidence>
<gene>
    <name evidence="3" type="ORF">HU200_031269</name>
</gene>
<keyword evidence="2" id="KW-0812">Transmembrane</keyword>
<keyword evidence="2" id="KW-1133">Transmembrane helix</keyword>
<comment type="caution">
    <text evidence="3">The sequence shown here is derived from an EMBL/GenBank/DDBJ whole genome shotgun (WGS) entry which is preliminary data.</text>
</comment>
<protein>
    <submittedName>
        <fullName evidence="3">Uncharacterized protein</fullName>
    </submittedName>
</protein>
<keyword evidence="4" id="KW-1185">Reference proteome</keyword>
<feature type="transmembrane region" description="Helical" evidence="2">
    <location>
        <begin position="111"/>
        <end position="132"/>
    </location>
</feature>
<reference evidence="3" key="1">
    <citation type="submission" date="2020-07" db="EMBL/GenBank/DDBJ databases">
        <title>Genome sequence and genetic diversity analysis of an under-domesticated orphan crop, white fonio (Digitaria exilis).</title>
        <authorList>
            <person name="Bennetzen J.L."/>
            <person name="Chen S."/>
            <person name="Ma X."/>
            <person name="Wang X."/>
            <person name="Yssel A.E.J."/>
            <person name="Chaluvadi S.R."/>
            <person name="Johnson M."/>
            <person name="Gangashetty P."/>
            <person name="Hamidou F."/>
            <person name="Sanogo M.D."/>
            <person name="Zwaenepoel A."/>
            <person name="Wallace J."/>
            <person name="Van De Peer Y."/>
            <person name="Van Deynze A."/>
        </authorList>
    </citation>
    <scope>NUCLEOTIDE SEQUENCE</scope>
    <source>
        <tissue evidence="3">Leaves</tissue>
    </source>
</reference>
<feature type="compositionally biased region" description="Basic and acidic residues" evidence="1">
    <location>
        <begin position="1"/>
        <end position="16"/>
    </location>
</feature>
<name>A0A835EQ65_9POAL</name>
<keyword evidence="2" id="KW-0472">Membrane</keyword>
<evidence type="ECO:0000313" key="4">
    <source>
        <dbReference type="Proteomes" id="UP000636709"/>
    </source>
</evidence>
<accession>A0A835EQ65</accession>
<organism evidence="3 4">
    <name type="scientific">Digitaria exilis</name>
    <dbReference type="NCBI Taxonomy" id="1010633"/>
    <lineage>
        <taxon>Eukaryota</taxon>
        <taxon>Viridiplantae</taxon>
        <taxon>Streptophyta</taxon>
        <taxon>Embryophyta</taxon>
        <taxon>Tracheophyta</taxon>
        <taxon>Spermatophyta</taxon>
        <taxon>Magnoliopsida</taxon>
        <taxon>Liliopsida</taxon>
        <taxon>Poales</taxon>
        <taxon>Poaceae</taxon>
        <taxon>PACMAD clade</taxon>
        <taxon>Panicoideae</taxon>
        <taxon>Panicodae</taxon>
        <taxon>Paniceae</taxon>
        <taxon>Anthephorinae</taxon>
        <taxon>Digitaria</taxon>
    </lineage>
</organism>
<feature type="transmembrane region" description="Helical" evidence="2">
    <location>
        <begin position="79"/>
        <end position="99"/>
    </location>
</feature>
<dbReference type="Proteomes" id="UP000636709">
    <property type="component" value="Unassembled WGS sequence"/>
</dbReference>
<evidence type="ECO:0000256" key="1">
    <source>
        <dbReference type="SAM" id="MobiDB-lite"/>
    </source>
</evidence>
<dbReference type="AlphaFoldDB" id="A0A835EQ65"/>